<keyword evidence="6 13" id="KW-1133">Transmembrane helix</keyword>
<proteinExistence type="inferred from homology"/>
<keyword evidence="5 12" id="KW-0812">Transmembrane</keyword>
<dbReference type="GO" id="GO:0001580">
    <property type="term" value="P:detection of chemical stimulus involved in sensory perception of bitter taste"/>
    <property type="evidence" value="ECO:0000318"/>
    <property type="project" value="GO_Central"/>
</dbReference>
<comment type="similarity">
    <text evidence="2 11">Belongs to the G-protein coupled receptor T2R family.</text>
</comment>
<evidence type="ECO:0000313" key="15">
    <source>
        <dbReference type="Proteomes" id="UP000001646"/>
    </source>
</evidence>
<evidence type="ECO:0000313" key="14">
    <source>
        <dbReference type="Ensembl" id="ENSACAP00000028811.1"/>
    </source>
</evidence>
<reference evidence="14" key="3">
    <citation type="submission" date="2025-09" db="UniProtKB">
        <authorList>
            <consortium name="Ensembl"/>
        </authorList>
    </citation>
    <scope>IDENTIFICATION</scope>
</reference>
<feature type="transmembrane region" description="Helical" evidence="13">
    <location>
        <begin position="232"/>
        <end position="256"/>
    </location>
</feature>
<evidence type="ECO:0000256" key="4">
    <source>
        <dbReference type="ARBA" id="ARBA00022606"/>
    </source>
</evidence>
<dbReference type="PANTHER" id="PTHR11394:SF47">
    <property type="entry name" value="TASTE RECEPTOR TYPE 2 MEMBER 40"/>
    <property type="match status" value="1"/>
</dbReference>
<dbReference type="Pfam" id="PF05296">
    <property type="entry name" value="TAS2R"/>
    <property type="match status" value="1"/>
</dbReference>
<keyword evidence="15" id="KW-1185">Reference proteome</keyword>
<feature type="transmembrane region" description="Helical" evidence="13">
    <location>
        <begin position="84"/>
        <end position="108"/>
    </location>
</feature>
<evidence type="ECO:0000256" key="9">
    <source>
        <dbReference type="ARBA" id="ARBA00023170"/>
    </source>
</evidence>
<dbReference type="GO" id="GO:0004930">
    <property type="term" value="F:G protein-coupled receptor activity"/>
    <property type="evidence" value="ECO:0007669"/>
    <property type="project" value="UniProtKB-KW"/>
</dbReference>
<evidence type="ECO:0000256" key="1">
    <source>
        <dbReference type="ARBA" id="ARBA00004141"/>
    </source>
</evidence>
<evidence type="ECO:0000256" key="8">
    <source>
        <dbReference type="ARBA" id="ARBA00023136"/>
    </source>
</evidence>
<dbReference type="Gene3D" id="1.20.1070.10">
    <property type="entry name" value="Rhodopsin 7-helix transmembrane proteins"/>
    <property type="match status" value="1"/>
</dbReference>
<sequence>MAANLVSPFAIISWSIIGILCIVSLSGNGFIFTVTVLQWLQKRKMPPCDFLLTCLSASRLLTQLNAMAIYFMQLFYPSARSAMLFFSWVFLNMASLWYVSWLSIFYCVKVINFSNSLLLWLKLRINLLLPKLLGISVVIFMVSSLPSIFTFHKCNEPCNQTVTPLINEKADNMWISYFPVEITFTCINYSVNIAATLLLLISLWRHVRNLRKNDTSVQDLNTQVHLKVIRPLLITLLLYLLYIASLILMDTGFFYFQANRSLIGEIMVTIFPSVHAIILIWTNPKLREVALVFWDFAP</sequence>
<name>A0A803T0S1_ANOCA</name>
<evidence type="ECO:0000256" key="12">
    <source>
        <dbReference type="RuleBase" id="RU004424"/>
    </source>
</evidence>
<feature type="transmembrane region" description="Helical" evidence="13">
    <location>
        <begin position="182"/>
        <end position="204"/>
    </location>
</feature>
<organism evidence="14 15">
    <name type="scientific">Anolis carolinensis</name>
    <name type="common">Green anole</name>
    <name type="synonym">American chameleon</name>
    <dbReference type="NCBI Taxonomy" id="28377"/>
    <lineage>
        <taxon>Eukaryota</taxon>
        <taxon>Metazoa</taxon>
        <taxon>Chordata</taxon>
        <taxon>Craniata</taxon>
        <taxon>Vertebrata</taxon>
        <taxon>Euteleostomi</taxon>
        <taxon>Lepidosauria</taxon>
        <taxon>Squamata</taxon>
        <taxon>Bifurcata</taxon>
        <taxon>Unidentata</taxon>
        <taxon>Episquamata</taxon>
        <taxon>Toxicofera</taxon>
        <taxon>Iguania</taxon>
        <taxon>Dactyloidae</taxon>
        <taxon>Anolis</taxon>
    </lineage>
</organism>
<keyword evidence="4 12" id="KW-0716">Sensory transduction</keyword>
<dbReference type="Ensembl" id="ENSACAT00000042122.1">
    <property type="protein sequence ID" value="ENSACAP00000028811.1"/>
    <property type="gene ID" value="ENSACAG00000035873.1"/>
</dbReference>
<protein>
    <recommendedName>
        <fullName evidence="12">Taste receptor type 2</fullName>
    </recommendedName>
</protein>
<evidence type="ECO:0000256" key="11">
    <source>
        <dbReference type="RuleBase" id="RU004423"/>
    </source>
</evidence>
<dbReference type="InParanoid" id="A0A803T0S1"/>
<evidence type="ECO:0000256" key="2">
    <source>
        <dbReference type="ARBA" id="ARBA00007376"/>
    </source>
</evidence>
<evidence type="ECO:0000256" key="10">
    <source>
        <dbReference type="ARBA" id="ARBA00023224"/>
    </source>
</evidence>
<dbReference type="PANTHER" id="PTHR11394">
    <property type="entry name" value="TASTE RECEPTOR TYPE 2"/>
    <property type="match status" value="1"/>
</dbReference>
<dbReference type="FunFam" id="1.20.1070.10:FF:000055">
    <property type="entry name" value="Taste receptor type 2"/>
    <property type="match status" value="1"/>
</dbReference>
<keyword evidence="9 12" id="KW-0675">Receptor</keyword>
<evidence type="ECO:0000256" key="7">
    <source>
        <dbReference type="ARBA" id="ARBA00023040"/>
    </source>
</evidence>
<keyword evidence="8 12" id="KW-0472">Membrane</keyword>
<dbReference type="GO" id="GO:0033038">
    <property type="term" value="F:bitter taste receptor activity"/>
    <property type="evidence" value="ECO:0000318"/>
    <property type="project" value="GO_Central"/>
</dbReference>
<accession>A0A803T0S1</accession>
<keyword evidence="7 12" id="KW-0297">G-protein coupled receptor</keyword>
<reference evidence="14 15" key="1">
    <citation type="submission" date="2009-12" db="EMBL/GenBank/DDBJ databases">
        <title>The Genome Sequence of Anolis carolinensis (Green Anole Lizard).</title>
        <authorList>
            <consortium name="The Genome Sequencing Platform"/>
            <person name="Di Palma F."/>
            <person name="Alfoldi J."/>
            <person name="Heiman D."/>
            <person name="Young S."/>
            <person name="Grabherr M."/>
            <person name="Johnson J."/>
            <person name="Lander E.S."/>
            <person name="Lindblad-Toh K."/>
        </authorList>
    </citation>
    <scope>NUCLEOTIDE SEQUENCE [LARGE SCALE GENOMIC DNA]</scope>
    <source>
        <strain evidence="14 15">JBL SC #1</strain>
    </source>
</reference>
<feature type="transmembrane region" description="Helical" evidence="13">
    <location>
        <begin position="262"/>
        <end position="281"/>
    </location>
</feature>
<feature type="transmembrane region" description="Helical" evidence="13">
    <location>
        <begin position="12"/>
        <end position="37"/>
    </location>
</feature>
<evidence type="ECO:0000256" key="13">
    <source>
        <dbReference type="SAM" id="Phobius"/>
    </source>
</evidence>
<reference evidence="14" key="2">
    <citation type="submission" date="2025-08" db="UniProtKB">
        <authorList>
            <consortium name="Ensembl"/>
        </authorList>
    </citation>
    <scope>IDENTIFICATION</scope>
</reference>
<evidence type="ECO:0000256" key="3">
    <source>
        <dbReference type="ARBA" id="ARBA00022480"/>
    </source>
</evidence>
<dbReference type="AlphaFoldDB" id="A0A803T0S1"/>
<keyword evidence="10 12" id="KW-0807">Transducer</keyword>
<dbReference type="GO" id="GO:0016020">
    <property type="term" value="C:membrane"/>
    <property type="evidence" value="ECO:0000318"/>
    <property type="project" value="GO_Central"/>
</dbReference>
<dbReference type="SUPFAM" id="SSF81321">
    <property type="entry name" value="Family A G protein-coupled receptor-like"/>
    <property type="match status" value="1"/>
</dbReference>
<feature type="transmembrane region" description="Helical" evidence="13">
    <location>
        <begin position="49"/>
        <end position="72"/>
    </location>
</feature>
<comment type="subcellular location">
    <subcellularLocation>
        <location evidence="1 12">Membrane</location>
        <topology evidence="1 12">Multi-pass membrane protein</topology>
    </subcellularLocation>
</comment>
<dbReference type="InterPro" id="IPR007960">
    <property type="entry name" value="TAS2R"/>
</dbReference>
<dbReference type="Proteomes" id="UP000001646">
    <property type="component" value="Chromosome 5"/>
</dbReference>
<keyword evidence="3 12" id="KW-0919">Taste</keyword>
<evidence type="ECO:0000256" key="5">
    <source>
        <dbReference type="ARBA" id="ARBA00022692"/>
    </source>
</evidence>
<feature type="transmembrane region" description="Helical" evidence="13">
    <location>
        <begin position="128"/>
        <end position="149"/>
    </location>
</feature>
<dbReference type="GeneTree" id="ENSGT01150000286961"/>
<evidence type="ECO:0000256" key="6">
    <source>
        <dbReference type="ARBA" id="ARBA00022989"/>
    </source>
</evidence>